<evidence type="ECO:0000313" key="2">
    <source>
        <dbReference type="EMBL" id="EPE30269.1"/>
    </source>
</evidence>
<dbReference type="KEGG" id="glz:GLAREA_12992"/>
<dbReference type="PANTHER" id="PTHR47643:SF2">
    <property type="entry name" value="TPR DOMAIN PROTEIN (AFU_ORTHOLOGUE AFUA_5G12710)"/>
    <property type="match status" value="1"/>
</dbReference>
<dbReference type="GeneID" id="19472032"/>
<dbReference type="eggNOG" id="KOG2084">
    <property type="taxonomic scope" value="Eukaryota"/>
</dbReference>
<dbReference type="Gene3D" id="1.25.40.10">
    <property type="entry name" value="Tetratricopeptide repeat domain"/>
    <property type="match status" value="1"/>
</dbReference>
<dbReference type="RefSeq" id="XP_008082662.1">
    <property type="nucleotide sequence ID" value="XM_008084471.1"/>
</dbReference>
<dbReference type="SMART" id="SM00028">
    <property type="entry name" value="TPR"/>
    <property type="match status" value="2"/>
</dbReference>
<sequence>MDVHDVSTDQQFFPHLQRQKQTLENAKKRDGEIPTDRKSTQHLITATMLSHLASSMSTMDMRHSLHSSFVPPPYLPSTTFLAQLQPIYIRELQLGVHHRGRYLLVRVLTIPTRMTAIMVIVEDEKGDGSTLQLYQQPNENIRPTASVVTRGDVFLLKDPFFKIMSDGNYGLRVDHVSDLIRITRHGTYRELMPKFWKGPKSYKSADDWKLQGNDEVGREEYWSAIESYSTALELSTDDEEKQIIRLNRALAHLRNGDFDAALKDTKGLDLLARTKEKALYRMGQAYYQLEDYSSSKAAMQALCDQFPGHQGGTPELARSTLRIAEETTAKIDFKRIYKKISKLRPPHLDHATFTGPIVVKESPGRGQGLFTIREVKAGELLLFEKAFAHCYAAPPEENDNGASKTSILINIHTNQMTMGTQSDLITTIVQKLYKNPSLVPKFQELYHGSYQPADATVCDDKPVVDTFLIERIVSHNVFGCPTLSTYNSLKPLLETGKAEQDIVNHSTGIWLKASKINHSCMSNCHRSFIGDFQIVRATCNIPADTEIHFCYRTPTGDFTEMKKELRTWGFECKCGICEESRTAPKSLLKKRKDSSMNLKRIVANVKAIDLQRLERQLKVYESTFTKSATAAPRIHIFNIYIQLARFWGQAQMPKESVAMALKGLECLGFVIHGAQLPATAGKPFHIEKWGHFQDNVDQAFVFLRDAYAVFAPQLVEKADECAKLAYSMSVGEDVTFDTVYKRGQKV</sequence>
<protein>
    <submittedName>
        <fullName evidence="2">SET</fullName>
    </submittedName>
</protein>
<dbReference type="SUPFAM" id="SSF82199">
    <property type="entry name" value="SET domain"/>
    <property type="match status" value="1"/>
</dbReference>
<dbReference type="AlphaFoldDB" id="S3CZD0"/>
<dbReference type="SUPFAM" id="SSF48452">
    <property type="entry name" value="TPR-like"/>
    <property type="match status" value="1"/>
</dbReference>
<dbReference type="Gene3D" id="2.170.270.10">
    <property type="entry name" value="SET domain"/>
    <property type="match status" value="1"/>
</dbReference>
<evidence type="ECO:0000313" key="3">
    <source>
        <dbReference type="Proteomes" id="UP000016922"/>
    </source>
</evidence>
<dbReference type="EMBL" id="KE145364">
    <property type="protein sequence ID" value="EPE30269.1"/>
    <property type="molecule type" value="Genomic_DNA"/>
</dbReference>
<dbReference type="HOGENOM" id="CLU_009043_2_0_1"/>
<dbReference type="PANTHER" id="PTHR47643">
    <property type="entry name" value="TPR DOMAIN PROTEIN (AFU_ORTHOLOGUE AFUA_5G12710)"/>
    <property type="match status" value="1"/>
</dbReference>
<dbReference type="OMA" id="NLQHWGF"/>
<dbReference type="InterPro" id="IPR046341">
    <property type="entry name" value="SET_dom_sf"/>
</dbReference>
<dbReference type="InterPro" id="IPR019734">
    <property type="entry name" value="TPR_rpt"/>
</dbReference>
<evidence type="ECO:0000259" key="1">
    <source>
        <dbReference type="PROSITE" id="PS50280"/>
    </source>
</evidence>
<keyword evidence="3" id="KW-1185">Reference proteome</keyword>
<dbReference type="OrthoDB" id="438641at2759"/>
<proteinExistence type="predicted"/>
<dbReference type="STRING" id="1116229.S3CZD0"/>
<organism evidence="2 3">
    <name type="scientific">Glarea lozoyensis (strain ATCC 20868 / MF5171)</name>
    <dbReference type="NCBI Taxonomy" id="1116229"/>
    <lineage>
        <taxon>Eukaryota</taxon>
        <taxon>Fungi</taxon>
        <taxon>Dikarya</taxon>
        <taxon>Ascomycota</taxon>
        <taxon>Pezizomycotina</taxon>
        <taxon>Leotiomycetes</taxon>
        <taxon>Helotiales</taxon>
        <taxon>Helotiaceae</taxon>
        <taxon>Glarea</taxon>
    </lineage>
</organism>
<dbReference type="PROSITE" id="PS50280">
    <property type="entry name" value="SET"/>
    <property type="match status" value="1"/>
</dbReference>
<feature type="domain" description="SET" evidence="1">
    <location>
        <begin position="355"/>
        <end position="552"/>
    </location>
</feature>
<dbReference type="InterPro" id="IPR011990">
    <property type="entry name" value="TPR-like_helical_dom_sf"/>
</dbReference>
<accession>S3CZD0</accession>
<dbReference type="InterPro" id="IPR053209">
    <property type="entry name" value="Gramillin-biosynth_MTr"/>
</dbReference>
<reference evidence="2 3" key="1">
    <citation type="journal article" date="2013" name="BMC Genomics">
        <title>Genomics-driven discovery of the pneumocandin biosynthetic gene cluster in the fungus Glarea lozoyensis.</title>
        <authorList>
            <person name="Chen L."/>
            <person name="Yue Q."/>
            <person name="Zhang X."/>
            <person name="Xiang M."/>
            <person name="Wang C."/>
            <person name="Li S."/>
            <person name="Che Y."/>
            <person name="Ortiz-Lopez F.J."/>
            <person name="Bills G.F."/>
            <person name="Liu X."/>
            <person name="An Z."/>
        </authorList>
    </citation>
    <scope>NUCLEOTIDE SEQUENCE [LARGE SCALE GENOMIC DNA]</scope>
    <source>
        <strain evidence="3">ATCC 20868 / MF5171</strain>
    </source>
</reference>
<dbReference type="Proteomes" id="UP000016922">
    <property type="component" value="Unassembled WGS sequence"/>
</dbReference>
<gene>
    <name evidence="2" type="ORF">GLAREA_12992</name>
</gene>
<dbReference type="Pfam" id="PF00856">
    <property type="entry name" value="SET"/>
    <property type="match status" value="1"/>
</dbReference>
<name>S3CZD0_GLAL2</name>
<dbReference type="InterPro" id="IPR001214">
    <property type="entry name" value="SET_dom"/>
</dbReference>